<dbReference type="SUPFAM" id="SSF52283">
    <property type="entry name" value="Formate/glycerate dehydrogenase catalytic domain-like"/>
    <property type="match status" value="1"/>
</dbReference>
<dbReference type="PANTHER" id="PTHR43333:SF1">
    <property type="entry name" value="D-ISOMER SPECIFIC 2-HYDROXYACID DEHYDROGENASE NAD-BINDING DOMAIN-CONTAINING PROTEIN"/>
    <property type="match status" value="1"/>
</dbReference>
<dbReference type="Proteomes" id="UP001235840">
    <property type="component" value="Unassembled WGS sequence"/>
</dbReference>
<comment type="caution">
    <text evidence="4">The sequence shown here is derived from an EMBL/GenBank/DDBJ whole genome shotgun (WGS) entry which is preliminary data.</text>
</comment>
<dbReference type="Pfam" id="PF02826">
    <property type="entry name" value="2-Hacid_dh_C"/>
    <property type="match status" value="1"/>
</dbReference>
<dbReference type="CDD" id="cd05300">
    <property type="entry name" value="2-Hacid_dh_1"/>
    <property type="match status" value="1"/>
</dbReference>
<dbReference type="PANTHER" id="PTHR43333">
    <property type="entry name" value="2-HACID_DH_C DOMAIN-CONTAINING PROTEIN"/>
    <property type="match status" value="1"/>
</dbReference>
<keyword evidence="5" id="KW-1185">Reference proteome</keyword>
<name>A0ABT9VW56_9BACI</name>
<evidence type="ECO:0000259" key="3">
    <source>
        <dbReference type="Pfam" id="PF02826"/>
    </source>
</evidence>
<evidence type="ECO:0000313" key="4">
    <source>
        <dbReference type="EMBL" id="MDQ0165223.1"/>
    </source>
</evidence>
<dbReference type="Gene3D" id="3.40.50.720">
    <property type="entry name" value="NAD(P)-binding Rossmann-like Domain"/>
    <property type="match status" value="2"/>
</dbReference>
<accession>A0ABT9VW56</accession>
<dbReference type="PROSITE" id="PS00671">
    <property type="entry name" value="D_2_HYDROXYACID_DH_3"/>
    <property type="match status" value="1"/>
</dbReference>
<evidence type="ECO:0000256" key="1">
    <source>
        <dbReference type="ARBA" id="ARBA00023002"/>
    </source>
</evidence>
<dbReference type="RefSeq" id="WP_307392024.1">
    <property type="nucleotide sequence ID" value="NZ_BAAADK010000045.1"/>
</dbReference>
<evidence type="ECO:0000313" key="5">
    <source>
        <dbReference type="Proteomes" id="UP001235840"/>
    </source>
</evidence>
<evidence type="ECO:0000256" key="2">
    <source>
        <dbReference type="ARBA" id="ARBA00023027"/>
    </source>
</evidence>
<dbReference type="SUPFAM" id="SSF51735">
    <property type="entry name" value="NAD(P)-binding Rossmann-fold domains"/>
    <property type="match status" value="1"/>
</dbReference>
<organism evidence="4 5">
    <name type="scientific">Caldalkalibacillus horti</name>
    <dbReference type="NCBI Taxonomy" id="77523"/>
    <lineage>
        <taxon>Bacteria</taxon>
        <taxon>Bacillati</taxon>
        <taxon>Bacillota</taxon>
        <taxon>Bacilli</taxon>
        <taxon>Bacillales</taxon>
        <taxon>Bacillaceae</taxon>
        <taxon>Caldalkalibacillus</taxon>
    </lineage>
</organism>
<feature type="domain" description="D-isomer specific 2-hydroxyacid dehydrogenase NAD-binding" evidence="3">
    <location>
        <begin position="105"/>
        <end position="281"/>
    </location>
</feature>
<sequence>MYIVSTAKLSDKHQANLEREFPSSTFVFYDHMKQVPADVLAQVEVLVTYGEDITPETVEQMPSLKWVQVLSAGLELIPFSELEAKQVVLTNARGIHRIQMSEYTLGMILQLARKGYEFYDQQKKGIWNRSLRVNEIHGATLGILGLGAIGQEIARKAKAFDMKVIGLRRSTDQASLDYVDELIPSEQKSRIFEESDYVVVILPHTSSTEHFISEKELAQMKESAYLINIARGKVVDEKALIQALEQKKIAGAVLDVFDEEPLPEEHPLWNIDNTILTPHVSGRSPMYMTRALDIFTHNLKLYPNKADMINLIPMQRGY</sequence>
<dbReference type="InterPro" id="IPR036291">
    <property type="entry name" value="NAD(P)-bd_dom_sf"/>
</dbReference>
<keyword evidence="1" id="KW-0560">Oxidoreductase</keyword>
<dbReference type="InterPro" id="IPR029753">
    <property type="entry name" value="D-isomer_DH_CS"/>
</dbReference>
<proteinExistence type="predicted"/>
<dbReference type="EMBL" id="JAUSTY010000004">
    <property type="protein sequence ID" value="MDQ0165223.1"/>
    <property type="molecule type" value="Genomic_DNA"/>
</dbReference>
<gene>
    <name evidence="4" type="ORF">J2S11_001123</name>
</gene>
<keyword evidence="2" id="KW-0520">NAD</keyword>
<reference evidence="4 5" key="1">
    <citation type="submission" date="2023-07" db="EMBL/GenBank/DDBJ databases">
        <title>Genomic Encyclopedia of Type Strains, Phase IV (KMG-IV): sequencing the most valuable type-strain genomes for metagenomic binning, comparative biology and taxonomic classification.</title>
        <authorList>
            <person name="Goeker M."/>
        </authorList>
    </citation>
    <scope>NUCLEOTIDE SEQUENCE [LARGE SCALE GENOMIC DNA]</scope>
    <source>
        <strain evidence="4 5">DSM 12751</strain>
    </source>
</reference>
<dbReference type="InterPro" id="IPR006140">
    <property type="entry name" value="D-isomer_DH_NAD-bd"/>
</dbReference>
<protein>
    <submittedName>
        <fullName evidence="4">Phosphoglycerate dehydrogenase-like enzyme</fullName>
    </submittedName>
</protein>